<proteinExistence type="inferred from homology"/>
<dbReference type="NCBIfam" id="NF005559">
    <property type="entry name" value="PRK07231.1"/>
    <property type="match status" value="1"/>
</dbReference>
<dbReference type="Pfam" id="PF13561">
    <property type="entry name" value="adh_short_C2"/>
    <property type="match status" value="1"/>
</dbReference>
<sequence length="249" mass="26124">MDAGVSLKGRSALVTGASRGLGFAISKRLAQRGAQVWLNGRDAATLEAARSRIDGDCRIVPFDICDDDATAAAIEEMAGAGGIDILVNNVGQRDRRDLKEVARQDMARMLDVNLVAPFDLARRAAAHMARNGRGRIVNITSIAARIARGDVLYTASKGGLDALTRALAAELGPAGITVNSVAPGYFATEANSEMVADKDIAAHLSRRTSLGRWGQPEEIAGAVAFLASDEAGYITGQTLAVDGGYLSHF</sequence>
<dbReference type="RefSeq" id="WP_160596040.1">
    <property type="nucleotide sequence ID" value="NZ_WTYI01000001.1"/>
</dbReference>
<dbReference type="InterPro" id="IPR036291">
    <property type="entry name" value="NAD(P)-bd_dom_sf"/>
</dbReference>
<organism evidence="2 3">
    <name type="scientific">Qipengyuania aquimaris</name>
    <dbReference type="NCBI Taxonomy" id="255984"/>
    <lineage>
        <taxon>Bacteria</taxon>
        <taxon>Pseudomonadati</taxon>
        <taxon>Pseudomonadota</taxon>
        <taxon>Alphaproteobacteria</taxon>
        <taxon>Sphingomonadales</taxon>
        <taxon>Erythrobacteraceae</taxon>
        <taxon>Qipengyuania</taxon>
    </lineage>
</organism>
<evidence type="ECO:0000313" key="2">
    <source>
        <dbReference type="EMBL" id="MXO97040.1"/>
    </source>
</evidence>
<name>A0A6I4TPE7_9SPHN</name>
<evidence type="ECO:0000256" key="1">
    <source>
        <dbReference type="ARBA" id="ARBA00006484"/>
    </source>
</evidence>
<accession>A0A6I4TPE7</accession>
<keyword evidence="3" id="KW-1185">Reference proteome</keyword>
<dbReference type="SUPFAM" id="SSF51735">
    <property type="entry name" value="NAD(P)-binding Rossmann-fold domains"/>
    <property type="match status" value="1"/>
</dbReference>
<dbReference type="InterPro" id="IPR002347">
    <property type="entry name" value="SDR_fam"/>
</dbReference>
<dbReference type="NCBIfam" id="NF004778">
    <property type="entry name" value="PRK06124.1"/>
    <property type="match status" value="1"/>
</dbReference>
<dbReference type="InterPro" id="IPR050259">
    <property type="entry name" value="SDR"/>
</dbReference>
<gene>
    <name evidence="2" type="ORF">GRI34_11495</name>
</gene>
<dbReference type="AlphaFoldDB" id="A0A6I4TPE7"/>
<dbReference type="PANTHER" id="PTHR42879">
    <property type="entry name" value="3-OXOACYL-(ACYL-CARRIER-PROTEIN) REDUCTASE"/>
    <property type="match status" value="1"/>
</dbReference>
<dbReference type="PRINTS" id="PR00080">
    <property type="entry name" value="SDRFAMILY"/>
</dbReference>
<dbReference type="EMBL" id="WTYI01000001">
    <property type="protein sequence ID" value="MXO97040.1"/>
    <property type="molecule type" value="Genomic_DNA"/>
</dbReference>
<comment type="caution">
    <text evidence="2">The sequence shown here is derived from an EMBL/GenBank/DDBJ whole genome shotgun (WGS) entry which is preliminary data.</text>
</comment>
<protein>
    <submittedName>
        <fullName evidence="2">SDR family oxidoreductase</fullName>
    </submittedName>
</protein>
<comment type="similarity">
    <text evidence="1">Belongs to the short-chain dehydrogenases/reductases (SDR) family.</text>
</comment>
<evidence type="ECO:0000313" key="3">
    <source>
        <dbReference type="Proteomes" id="UP000432727"/>
    </source>
</evidence>
<dbReference type="Gene3D" id="3.40.50.720">
    <property type="entry name" value="NAD(P)-binding Rossmann-like Domain"/>
    <property type="match status" value="1"/>
</dbReference>
<dbReference type="FunFam" id="3.40.50.720:FF:000084">
    <property type="entry name" value="Short-chain dehydrogenase reductase"/>
    <property type="match status" value="1"/>
</dbReference>
<dbReference type="OrthoDB" id="286404at2"/>
<dbReference type="Proteomes" id="UP000432727">
    <property type="component" value="Unassembled WGS sequence"/>
</dbReference>
<reference evidence="2 3" key="1">
    <citation type="submission" date="2019-12" db="EMBL/GenBank/DDBJ databases">
        <title>Genomic-based taxomic classification of the family Erythrobacteraceae.</title>
        <authorList>
            <person name="Xu L."/>
        </authorList>
    </citation>
    <scope>NUCLEOTIDE SEQUENCE [LARGE SCALE GENOMIC DNA]</scope>
    <source>
        <strain evidence="2 3">JCM 12189</strain>
    </source>
</reference>
<dbReference type="PRINTS" id="PR00081">
    <property type="entry name" value="GDHRDH"/>
</dbReference>
<dbReference type="PANTHER" id="PTHR42879:SF2">
    <property type="entry name" value="3-OXOACYL-[ACYL-CARRIER-PROTEIN] REDUCTASE FABG"/>
    <property type="match status" value="1"/>
</dbReference>